<dbReference type="Gene3D" id="2.70.170.10">
    <property type="entry name" value="Neurotransmitter-gated ion-channel ligand-binding domain"/>
    <property type="match status" value="1"/>
</dbReference>
<feature type="transmembrane region" description="Helical" evidence="1">
    <location>
        <begin position="6"/>
        <end position="27"/>
    </location>
</feature>
<keyword evidence="1" id="KW-0812">Transmembrane</keyword>
<keyword evidence="1" id="KW-0472">Membrane</keyword>
<feature type="non-terminal residue" evidence="2">
    <location>
        <position position="1"/>
    </location>
</feature>
<evidence type="ECO:0000313" key="2">
    <source>
        <dbReference type="EMBL" id="KAJ9594386.1"/>
    </source>
</evidence>
<reference evidence="2" key="1">
    <citation type="journal article" date="2023" name="IScience">
        <title>Live-bearing cockroach genome reveals convergent evolutionary mechanisms linked to viviparity in insects and beyond.</title>
        <authorList>
            <person name="Fouks B."/>
            <person name="Harrison M.C."/>
            <person name="Mikhailova A.A."/>
            <person name="Marchal E."/>
            <person name="English S."/>
            <person name="Carruthers M."/>
            <person name="Jennings E.C."/>
            <person name="Chiamaka E.L."/>
            <person name="Frigard R.A."/>
            <person name="Pippel M."/>
            <person name="Attardo G.M."/>
            <person name="Benoit J.B."/>
            <person name="Bornberg-Bauer E."/>
            <person name="Tobe S.S."/>
        </authorList>
    </citation>
    <scope>NUCLEOTIDE SEQUENCE</scope>
    <source>
        <strain evidence="2">Stay&amp;Tobe</strain>
    </source>
</reference>
<dbReference type="EMBL" id="JASPKZ010003048">
    <property type="protein sequence ID" value="KAJ9594386.1"/>
    <property type="molecule type" value="Genomic_DNA"/>
</dbReference>
<dbReference type="SUPFAM" id="SSF63712">
    <property type="entry name" value="Nicotinic receptor ligand binding domain-like"/>
    <property type="match status" value="1"/>
</dbReference>
<dbReference type="GO" id="GO:0016020">
    <property type="term" value="C:membrane"/>
    <property type="evidence" value="ECO:0007669"/>
    <property type="project" value="InterPro"/>
</dbReference>
<dbReference type="AlphaFoldDB" id="A0AAD8ELC1"/>
<reference evidence="2" key="2">
    <citation type="submission" date="2023-05" db="EMBL/GenBank/DDBJ databases">
        <authorList>
            <person name="Fouks B."/>
        </authorList>
    </citation>
    <scope>NUCLEOTIDE SEQUENCE</scope>
    <source>
        <strain evidence="2">Stay&amp;Tobe</strain>
        <tissue evidence="2">Testes</tissue>
    </source>
</reference>
<gene>
    <name evidence="2" type="ORF">L9F63_014176</name>
</gene>
<keyword evidence="3" id="KW-1185">Reference proteome</keyword>
<dbReference type="Proteomes" id="UP001233999">
    <property type="component" value="Unassembled WGS sequence"/>
</dbReference>
<organism evidence="2 3">
    <name type="scientific">Diploptera punctata</name>
    <name type="common">Pacific beetle cockroach</name>
    <dbReference type="NCBI Taxonomy" id="6984"/>
    <lineage>
        <taxon>Eukaryota</taxon>
        <taxon>Metazoa</taxon>
        <taxon>Ecdysozoa</taxon>
        <taxon>Arthropoda</taxon>
        <taxon>Hexapoda</taxon>
        <taxon>Insecta</taxon>
        <taxon>Pterygota</taxon>
        <taxon>Neoptera</taxon>
        <taxon>Polyneoptera</taxon>
        <taxon>Dictyoptera</taxon>
        <taxon>Blattodea</taxon>
        <taxon>Blaberoidea</taxon>
        <taxon>Blaberidae</taxon>
        <taxon>Diplopterinae</taxon>
        <taxon>Diploptera</taxon>
    </lineage>
</organism>
<sequence length="82" mass="9352">MYIRLIFIWTTAVVFMVLWTGTTTSFLKDSRVLSKNVTSTLDQLLNRSRYDKRIRPDFGGPPASITVNLHMKSMGPVSETDQ</sequence>
<name>A0AAD8ELC1_DIPPU</name>
<keyword evidence="1" id="KW-1133">Transmembrane helix</keyword>
<evidence type="ECO:0000313" key="3">
    <source>
        <dbReference type="Proteomes" id="UP001233999"/>
    </source>
</evidence>
<evidence type="ECO:0000256" key="1">
    <source>
        <dbReference type="SAM" id="Phobius"/>
    </source>
</evidence>
<dbReference type="GO" id="GO:0005230">
    <property type="term" value="F:extracellular ligand-gated monoatomic ion channel activity"/>
    <property type="evidence" value="ECO:0007669"/>
    <property type="project" value="InterPro"/>
</dbReference>
<comment type="caution">
    <text evidence="2">The sequence shown here is derived from an EMBL/GenBank/DDBJ whole genome shotgun (WGS) entry which is preliminary data.</text>
</comment>
<proteinExistence type="predicted"/>
<dbReference type="InterPro" id="IPR036734">
    <property type="entry name" value="Neur_chan_lig-bd_sf"/>
</dbReference>
<accession>A0AAD8ELC1</accession>
<protein>
    <submittedName>
        <fullName evidence="2">Uncharacterized protein</fullName>
    </submittedName>
</protein>